<proteinExistence type="predicted"/>
<dbReference type="InterPro" id="IPR011990">
    <property type="entry name" value="TPR-like_helical_dom_sf"/>
</dbReference>
<name>K0PYT0_9HYPH</name>
<dbReference type="PANTHER" id="PTHR16305:SF28">
    <property type="entry name" value="GUANYLATE CYCLASE DOMAIN-CONTAINING PROTEIN"/>
    <property type="match status" value="1"/>
</dbReference>
<keyword evidence="2" id="KW-0067">ATP-binding</keyword>
<dbReference type="Pfam" id="PF00211">
    <property type="entry name" value="Guanylate_cyc"/>
    <property type="match status" value="1"/>
</dbReference>
<dbReference type="PROSITE" id="PS50105">
    <property type="entry name" value="SAM_DOMAIN"/>
    <property type="match status" value="1"/>
</dbReference>
<dbReference type="GO" id="GO:0009190">
    <property type="term" value="P:cyclic nucleotide biosynthetic process"/>
    <property type="evidence" value="ECO:0007669"/>
    <property type="project" value="InterPro"/>
</dbReference>
<keyword evidence="6" id="KW-1185">Reference proteome</keyword>
<dbReference type="CDD" id="cd09487">
    <property type="entry name" value="SAM_superfamily"/>
    <property type="match status" value="1"/>
</dbReference>
<evidence type="ECO:0000313" key="6">
    <source>
        <dbReference type="Proteomes" id="UP000009319"/>
    </source>
</evidence>
<dbReference type="SUPFAM" id="SSF48452">
    <property type="entry name" value="TPR-like"/>
    <property type="match status" value="2"/>
</dbReference>
<dbReference type="GO" id="GO:0005524">
    <property type="term" value="F:ATP binding"/>
    <property type="evidence" value="ECO:0007669"/>
    <property type="project" value="UniProtKB-KW"/>
</dbReference>
<dbReference type="EMBL" id="CANI01000043">
    <property type="protein sequence ID" value="CCM79128.1"/>
    <property type="molecule type" value="Genomic_DNA"/>
</dbReference>
<accession>K0PYT0</accession>
<dbReference type="InterPro" id="IPR019734">
    <property type="entry name" value="TPR_rpt"/>
</dbReference>
<comment type="caution">
    <text evidence="5">The sequence shown here is derived from an EMBL/GenBank/DDBJ whole genome shotgun (WGS) entry which is preliminary data.</text>
</comment>
<dbReference type="AlphaFoldDB" id="K0PYT0"/>
<dbReference type="eggNOG" id="COG2114">
    <property type="taxonomic scope" value="Bacteria"/>
</dbReference>
<dbReference type="SMART" id="SM00454">
    <property type="entry name" value="SAM"/>
    <property type="match status" value="1"/>
</dbReference>
<dbReference type="Pfam" id="PF00536">
    <property type="entry name" value="SAM_1"/>
    <property type="match status" value="1"/>
</dbReference>
<dbReference type="SUPFAM" id="SSF52540">
    <property type="entry name" value="P-loop containing nucleoside triphosphate hydrolases"/>
    <property type="match status" value="1"/>
</dbReference>
<feature type="domain" description="SAM" evidence="3">
    <location>
        <begin position="16"/>
        <end position="60"/>
    </location>
</feature>
<dbReference type="Gene3D" id="1.25.40.10">
    <property type="entry name" value="Tetratricopeptide repeat domain"/>
    <property type="match status" value="1"/>
</dbReference>
<dbReference type="InterPro" id="IPR001660">
    <property type="entry name" value="SAM"/>
</dbReference>
<evidence type="ECO:0000256" key="1">
    <source>
        <dbReference type="ARBA" id="ARBA00022741"/>
    </source>
</evidence>
<dbReference type="STRING" id="1211777.BN77_p10373"/>
<reference evidence="5 6" key="1">
    <citation type="journal article" date="2013" name="Genome Announc.">
        <title>Draft Genome Sequence of Rhizobium mesoamericanum STM3625, a Nitrogen-Fixing Symbiont of Mimosa pudica Isolated in French Guiana (South America).</title>
        <authorList>
            <person name="Moulin L."/>
            <person name="Mornico D."/>
            <person name="Melkonian R."/>
            <person name="Klonowska A."/>
        </authorList>
    </citation>
    <scope>NUCLEOTIDE SEQUENCE [LARGE SCALE GENOMIC DNA]</scope>
    <source>
        <strain evidence="5 6">STM3625</strain>
    </source>
</reference>
<dbReference type="PROSITE" id="PS50125">
    <property type="entry name" value="GUANYLATE_CYCLASE_2"/>
    <property type="match status" value="1"/>
</dbReference>
<dbReference type="GO" id="GO:0004016">
    <property type="term" value="F:adenylate cyclase activity"/>
    <property type="evidence" value="ECO:0007669"/>
    <property type="project" value="UniProtKB-ARBA"/>
</dbReference>
<organism evidence="5 6">
    <name type="scientific">Rhizobium mesoamericanum STM3625</name>
    <dbReference type="NCBI Taxonomy" id="1211777"/>
    <lineage>
        <taxon>Bacteria</taxon>
        <taxon>Pseudomonadati</taxon>
        <taxon>Pseudomonadota</taxon>
        <taxon>Alphaproteobacteria</taxon>
        <taxon>Hyphomicrobiales</taxon>
        <taxon>Rhizobiaceae</taxon>
        <taxon>Rhizobium/Agrobacterium group</taxon>
        <taxon>Rhizobium</taxon>
    </lineage>
</organism>
<dbReference type="GO" id="GO:0005737">
    <property type="term" value="C:cytoplasm"/>
    <property type="evidence" value="ECO:0007669"/>
    <property type="project" value="TreeGrafter"/>
</dbReference>
<dbReference type="SUPFAM" id="SSF47769">
    <property type="entry name" value="SAM/Pointed domain"/>
    <property type="match status" value="1"/>
</dbReference>
<dbReference type="Gene3D" id="3.30.70.1230">
    <property type="entry name" value="Nucleotide cyclase"/>
    <property type="match status" value="1"/>
</dbReference>
<dbReference type="SUPFAM" id="SSF55073">
    <property type="entry name" value="Nucleotide cyclase"/>
    <property type="match status" value="1"/>
</dbReference>
<dbReference type="eggNOG" id="COG3899">
    <property type="taxonomic scope" value="Bacteria"/>
</dbReference>
<dbReference type="SMART" id="SM00044">
    <property type="entry name" value="CYCc"/>
    <property type="match status" value="1"/>
</dbReference>
<dbReference type="CDD" id="cd07302">
    <property type="entry name" value="CHD"/>
    <property type="match status" value="1"/>
</dbReference>
<dbReference type="Gene3D" id="1.10.150.50">
    <property type="entry name" value="Transcription Factor, Ets-1"/>
    <property type="match status" value="1"/>
</dbReference>
<sequence length="1067" mass="117276">MNTQGASEFITGLLGVSMEDVRKWLEGLGLEHLAGIFARSQIDGDSLRMLSEEDLREMEIPVGPRKKIAAAISLLNADDAAKAFATSAERRHLTILFCDLVDSTGYATRLDPEDFTRLTKAYLAECTAAVRNHNGIAANYVGDAFQALFGYPIAEEDDAERALELAFDILQLVPDVKVSGGPPLRVRIGIASGLVVVGDFVGAPAGVSTVALGSIPNLAQRLQTIAEPQTIMTDQRTYDAAAGAFEFTDFGSRALKGFPNEVHVWRADRPKSLENRFAKRRELTELVGRQTEISGLLELWEEVVARKRGHAAMIVGEPGIGKSRLIFEVQRRIRQGTYLTLQCSSTYSNSALFPFLTLLKRYAGIEGGDPPEIAMTKLGTVLALSTVPISESLPVFAELLAIDRHKPADVRPSARQRGLSHRILIDWLHHLSQIGPVLLSIEDEQWIDPSSSDLLEALIAETGPFPIFILITSRETRRRTETEGGVRKVALDRLSDDDARVLLHRLTAGRDIADETALLLLEKSEGVPLYVEELARAVLESGPLFEEGGQNSPNLAVGVPTSIQSSLLSRLDKIGPGKVIAQVAAVVGREFDLPVVAQVCGLSQDIVEPTLQRLVEAGLVMRQTTASEPRYAFTHALLQEAARESLLKERRRELHAEVARTVESLNPKLAAEHPEVLAQHFAEAGLFEEAVDKWLAAGLNTSRTWAKVEAANMFSNGLACLAKCPPSAKRDRIELELELERGDVLYATFGYVTDEGSAAYRNVIRLSDHLGDVEAPVRALDGLFGTALNSGRFADAEWAGDELLVIGKSRNSLKALVLGMQFKGMCFFSQGHFEKARDFLERALRHADRADEIGSDFPSMAMLYLSWTLQLTGHDARAIELYAAAEADARRHSAYQLAACLGNCCILYALRDEFQPLQHKLDELFMLARTNGFRMWTNVASFFQGWILARGNDPLGIAKMEQTCANLGEQEIDKSCYLGLLGESYLQAGNIKRAAATLDEALALAEHTGENYFTAELLRLRGKVELRCGRENRAVYYISAAIDFARRQGATTWERKASQTLKALADR</sequence>
<dbReference type="InterPro" id="IPR001054">
    <property type="entry name" value="A/G_cyclase"/>
</dbReference>
<dbReference type="InterPro" id="IPR029787">
    <property type="entry name" value="Nucleotide_cyclase"/>
</dbReference>
<evidence type="ECO:0000259" key="4">
    <source>
        <dbReference type="PROSITE" id="PS50125"/>
    </source>
</evidence>
<protein>
    <submittedName>
        <fullName evidence="5">Adenylate/guanylate cyclase</fullName>
    </submittedName>
</protein>
<gene>
    <name evidence="5" type="ORF">BN77_p10373</name>
</gene>
<dbReference type="InterPro" id="IPR013761">
    <property type="entry name" value="SAM/pointed_sf"/>
</dbReference>
<dbReference type="Gene3D" id="3.40.50.300">
    <property type="entry name" value="P-loop containing nucleotide triphosphate hydrolases"/>
    <property type="match status" value="1"/>
</dbReference>
<dbReference type="PANTHER" id="PTHR16305">
    <property type="entry name" value="TESTICULAR SOLUBLE ADENYLYL CYCLASE"/>
    <property type="match status" value="1"/>
</dbReference>
<dbReference type="SMART" id="SM00028">
    <property type="entry name" value="TPR"/>
    <property type="match status" value="3"/>
</dbReference>
<evidence type="ECO:0000259" key="3">
    <source>
        <dbReference type="PROSITE" id="PS50105"/>
    </source>
</evidence>
<dbReference type="InterPro" id="IPR027417">
    <property type="entry name" value="P-loop_NTPase"/>
</dbReference>
<feature type="domain" description="Guanylate cyclase" evidence="4">
    <location>
        <begin position="94"/>
        <end position="223"/>
    </location>
</feature>
<evidence type="ECO:0000256" key="2">
    <source>
        <dbReference type="ARBA" id="ARBA00022840"/>
    </source>
</evidence>
<dbReference type="HOGENOM" id="CLU_004435_3_1_5"/>
<keyword evidence="1" id="KW-0547">Nucleotide-binding</keyword>
<dbReference type="Proteomes" id="UP000009319">
    <property type="component" value="Unassembled WGS sequence"/>
</dbReference>
<dbReference type="GO" id="GO:0035556">
    <property type="term" value="P:intracellular signal transduction"/>
    <property type="evidence" value="ECO:0007669"/>
    <property type="project" value="InterPro"/>
</dbReference>
<dbReference type="Pfam" id="PF13191">
    <property type="entry name" value="AAA_16"/>
    <property type="match status" value="1"/>
</dbReference>
<evidence type="ECO:0000313" key="5">
    <source>
        <dbReference type="EMBL" id="CCM79128.1"/>
    </source>
</evidence>
<dbReference type="InterPro" id="IPR041664">
    <property type="entry name" value="AAA_16"/>
</dbReference>